<sequence>MLILSINVGVFAQVAQKVRPKENDVLLEKLFIEANREKILGNVDEAITRYLEVLQKDNTNSAANYELARLYKQENVYDKAISRAEKAVELETDHLLYNEFYADLLEKEGNFKKAAELYANLVGKYPEKQQLYFDWAYFLSKSGKSDQAIKVYNSLEKRTGIKEAISMRKYKLYMYSGKDKKASQEIELLIEAYPNEAEYVIRLANFYASTQDLEKAKALYKKALEIDPSNPTANMAMVEFFLQSGDTSRYLNALVNTFDNPHQNLSTKLKTVQSLSEQLEKGSMGPAHIGKVIEISQKLHETHPGQPEINLILGNLFYQQKNYPKAIANYTVAIRFIKNNLALWQNLLEALHLTNKQAKLQEHSKQFMELYPSQASSYYYLGIAYYQKGAYEKSIKELNQAIDIAATDQRTQAKALSYLAKNYEGLETIEKADKTYNEAILMQPNDLEITHDYAYSLAKRGTDLSKAQDLVQAILVKDPTNVKYTTTKGFILYKQNKYTLAAQEINKALSLGGNEQPETLERYGDVQFKLGKEAEAVTYWQKALDKGSLSSSLQRKISTKQLYE</sequence>
<feature type="repeat" description="TPR" evidence="3">
    <location>
        <begin position="307"/>
        <end position="340"/>
    </location>
</feature>
<dbReference type="Gene3D" id="1.25.40.10">
    <property type="entry name" value="Tetratricopeptide repeat domain"/>
    <property type="match status" value="4"/>
</dbReference>
<dbReference type="PROSITE" id="PS50005">
    <property type="entry name" value="TPR"/>
    <property type="match status" value="5"/>
</dbReference>
<dbReference type="GO" id="GO:0030968">
    <property type="term" value="P:endoplasmic reticulum unfolded protein response"/>
    <property type="evidence" value="ECO:0007669"/>
    <property type="project" value="TreeGrafter"/>
</dbReference>
<dbReference type="EMBL" id="CACVAQ010000030">
    <property type="protein sequence ID" value="CAA6799365.1"/>
    <property type="molecule type" value="Genomic_DNA"/>
</dbReference>
<feature type="repeat" description="TPR" evidence="3">
    <location>
        <begin position="375"/>
        <end position="408"/>
    </location>
</feature>
<feature type="repeat" description="TPR" evidence="3">
    <location>
        <begin position="197"/>
        <end position="230"/>
    </location>
</feature>
<protein>
    <submittedName>
        <fullName evidence="4">Uncharacterized protein</fullName>
    </submittedName>
</protein>
<keyword evidence="1" id="KW-0677">Repeat</keyword>
<dbReference type="InterPro" id="IPR019734">
    <property type="entry name" value="TPR_rpt"/>
</dbReference>
<dbReference type="InterPro" id="IPR052346">
    <property type="entry name" value="O-mannosyl-transferase_TMTC"/>
</dbReference>
<dbReference type="GO" id="GO:0035269">
    <property type="term" value="P:protein O-linked glycosylation via mannose"/>
    <property type="evidence" value="ECO:0007669"/>
    <property type="project" value="TreeGrafter"/>
</dbReference>
<evidence type="ECO:0000256" key="1">
    <source>
        <dbReference type="ARBA" id="ARBA00022737"/>
    </source>
</evidence>
<dbReference type="Pfam" id="PF14559">
    <property type="entry name" value="TPR_19"/>
    <property type="match status" value="1"/>
</dbReference>
<dbReference type="AlphaFoldDB" id="A0A6S6RSX3"/>
<gene>
    <name evidence="4" type="ORF">HELGO_WM29323</name>
</gene>
<accession>A0A6S6RSX3</accession>
<dbReference type="Pfam" id="PF13432">
    <property type="entry name" value="TPR_16"/>
    <property type="match status" value="1"/>
</dbReference>
<evidence type="ECO:0000313" key="4">
    <source>
        <dbReference type="EMBL" id="CAA6799365.1"/>
    </source>
</evidence>
<evidence type="ECO:0000256" key="2">
    <source>
        <dbReference type="ARBA" id="ARBA00022803"/>
    </source>
</evidence>
<feature type="repeat" description="TPR" evidence="3">
    <location>
        <begin position="413"/>
        <end position="446"/>
    </location>
</feature>
<keyword evidence="2 3" id="KW-0802">TPR repeat</keyword>
<dbReference type="PROSITE" id="PS50293">
    <property type="entry name" value="TPR_REGION"/>
    <property type="match status" value="1"/>
</dbReference>
<dbReference type="PANTHER" id="PTHR44227:SF3">
    <property type="entry name" value="PROTEIN O-MANNOSYL-TRANSFERASE TMTC4"/>
    <property type="match status" value="1"/>
</dbReference>
<dbReference type="PANTHER" id="PTHR44227">
    <property type="match status" value="1"/>
</dbReference>
<dbReference type="SMART" id="SM00028">
    <property type="entry name" value="TPR"/>
    <property type="match status" value="8"/>
</dbReference>
<dbReference type="InterPro" id="IPR011990">
    <property type="entry name" value="TPR-like_helical_dom_sf"/>
</dbReference>
<dbReference type="GO" id="GO:0000030">
    <property type="term" value="F:mannosyltransferase activity"/>
    <property type="evidence" value="ECO:0007669"/>
    <property type="project" value="TreeGrafter"/>
</dbReference>
<dbReference type="Pfam" id="PF13181">
    <property type="entry name" value="TPR_8"/>
    <property type="match status" value="1"/>
</dbReference>
<name>A0A6S6RSX3_9BACT</name>
<dbReference type="SUPFAM" id="SSF48452">
    <property type="entry name" value="TPR-like"/>
    <property type="match status" value="3"/>
</dbReference>
<organism evidence="4">
    <name type="scientific">uncultured Aureispira sp</name>
    <dbReference type="NCBI Taxonomy" id="1331704"/>
    <lineage>
        <taxon>Bacteria</taxon>
        <taxon>Pseudomonadati</taxon>
        <taxon>Bacteroidota</taxon>
        <taxon>Saprospiria</taxon>
        <taxon>Saprospirales</taxon>
        <taxon>Saprospiraceae</taxon>
        <taxon>Aureispira</taxon>
        <taxon>environmental samples</taxon>
    </lineage>
</organism>
<feature type="repeat" description="TPR" evidence="3">
    <location>
        <begin position="61"/>
        <end position="94"/>
    </location>
</feature>
<reference evidence="4" key="1">
    <citation type="submission" date="2020-01" db="EMBL/GenBank/DDBJ databases">
        <authorList>
            <person name="Meier V. D."/>
            <person name="Meier V D."/>
        </authorList>
    </citation>
    <scope>NUCLEOTIDE SEQUENCE</scope>
    <source>
        <strain evidence="4">HLG_WM_MAG_10</strain>
    </source>
</reference>
<proteinExistence type="predicted"/>
<evidence type="ECO:0000256" key="3">
    <source>
        <dbReference type="PROSITE-ProRule" id="PRU00339"/>
    </source>
</evidence>